<proteinExistence type="predicted"/>
<feature type="compositionally biased region" description="Basic and acidic residues" evidence="1">
    <location>
        <begin position="397"/>
        <end position="410"/>
    </location>
</feature>
<dbReference type="Proteomes" id="UP000018817">
    <property type="component" value="Unassembled WGS sequence"/>
</dbReference>
<feature type="compositionally biased region" description="Polar residues" evidence="1">
    <location>
        <begin position="436"/>
        <end position="449"/>
    </location>
</feature>
<dbReference type="EMBL" id="KI669608">
    <property type="protein sequence ID" value="ETN03857.1"/>
    <property type="molecule type" value="Genomic_DNA"/>
</dbReference>
<evidence type="ECO:0000313" key="2">
    <source>
        <dbReference type="EMBL" id="ETN03857.1"/>
    </source>
</evidence>
<feature type="region of interest" description="Disordered" evidence="1">
    <location>
        <begin position="359"/>
        <end position="452"/>
    </location>
</feature>
<evidence type="ECO:0000256" key="1">
    <source>
        <dbReference type="SAM" id="MobiDB-lite"/>
    </source>
</evidence>
<dbReference type="AlphaFoldDB" id="W2PSF9"/>
<evidence type="ECO:0000313" key="3">
    <source>
        <dbReference type="Proteomes" id="UP000018817"/>
    </source>
</evidence>
<protein>
    <submittedName>
        <fullName evidence="2">Uncharacterized protein</fullName>
    </submittedName>
</protein>
<dbReference type="STRING" id="761204.W2PSF9"/>
<name>W2PSF9_PHYN3</name>
<accession>W2PSF9</accession>
<dbReference type="RefSeq" id="XP_008910794.1">
    <property type="nucleotide sequence ID" value="XM_008912546.1"/>
</dbReference>
<organism evidence="2 3">
    <name type="scientific">Phytophthora nicotianae (strain INRA-310)</name>
    <name type="common">Phytophthora parasitica</name>
    <dbReference type="NCBI Taxonomy" id="761204"/>
    <lineage>
        <taxon>Eukaryota</taxon>
        <taxon>Sar</taxon>
        <taxon>Stramenopiles</taxon>
        <taxon>Oomycota</taxon>
        <taxon>Peronosporomycetes</taxon>
        <taxon>Peronosporales</taxon>
        <taxon>Peronosporaceae</taxon>
        <taxon>Phytophthora</taxon>
    </lineage>
</organism>
<reference evidence="3" key="1">
    <citation type="submission" date="2011-12" db="EMBL/GenBank/DDBJ databases">
        <authorList>
            <consortium name="The Broad Institute Genome Sequencing Platform"/>
            <person name="Russ C."/>
            <person name="Tyler B."/>
            <person name="Panabieres F."/>
            <person name="Shan W."/>
            <person name="Tripathy S."/>
            <person name="Grunwald N."/>
            <person name="Machado M."/>
            <person name="Young S.K."/>
            <person name="Zeng Q."/>
            <person name="Gargeya S."/>
            <person name="Fitzgerald M."/>
            <person name="Haas B."/>
            <person name="Abouelleil A."/>
            <person name="Alvarado L."/>
            <person name="Arachchi H.M."/>
            <person name="Berlin A."/>
            <person name="Chapman S.B."/>
            <person name="Gearin G."/>
            <person name="Goldberg J."/>
            <person name="Griggs A."/>
            <person name="Gujja S."/>
            <person name="Hansen M."/>
            <person name="Heiman D."/>
            <person name="Howarth C."/>
            <person name="Larimer J."/>
            <person name="Lui A."/>
            <person name="MacDonald P.J.P."/>
            <person name="McCowen C."/>
            <person name="Montmayeur A."/>
            <person name="Murphy C."/>
            <person name="Neiman D."/>
            <person name="Pearson M."/>
            <person name="Priest M."/>
            <person name="Roberts A."/>
            <person name="Saif S."/>
            <person name="Shea T."/>
            <person name="Sisk P."/>
            <person name="Stolte C."/>
            <person name="Sykes S."/>
            <person name="Wortman J."/>
            <person name="Nusbaum C."/>
            <person name="Birren B."/>
        </authorList>
    </citation>
    <scope>NUCLEOTIDE SEQUENCE [LARGE SCALE GENOMIC DNA]</scope>
    <source>
        <strain evidence="3">INRA-310</strain>
    </source>
</reference>
<dbReference type="VEuPathDB" id="FungiDB:PPTG_23704"/>
<feature type="compositionally biased region" description="Polar residues" evidence="1">
    <location>
        <begin position="412"/>
        <end position="423"/>
    </location>
</feature>
<feature type="compositionally biased region" description="Basic and acidic residues" evidence="1">
    <location>
        <begin position="544"/>
        <end position="559"/>
    </location>
</feature>
<dbReference type="GeneID" id="20192303"/>
<feature type="region of interest" description="Disordered" evidence="1">
    <location>
        <begin position="513"/>
        <end position="579"/>
    </location>
</feature>
<reference evidence="2 3" key="2">
    <citation type="submission" date="2013-11" db="EMBL/GenBank/DDBJ databases">
        <title>The Genome Sequence of Phytophthora parasitica INRA-310.</title>
        <authorList>
            <consortium name="The Broad Institute Genomics Platform"/>
            <person name="Russ C."/>
            <person name="Tyler B."/>
            <person name="Panabieres F."/>
            <person name="Shan W."/>
            <person name="Tripathy S."/>
            <person name="Grunwald N."/>
            <person name="Machado M."/>
            <person name="Johnson C.S."/>
            <person name="Arredondo F."/>
            <person name="Hong C."/>
            <person name="Coffey M."/>
            <person name="Young S.K."/>
            <person name="Zeng Q."/>
            <person name="Gargeya S."/>
            <person name="Fitzgerald M."/>
            <person name="Abouelleil A."/>
            <person name="Alvarado L."/>
            <person name="Chapman S.B."/>
            <person name="Gainer-Dewar J."/>
            <person name="Goldberg J."/>
            <person name="Griggs A."/>
            <person name="Gujja S."/>
            <person name="Hansen M."/>
            <person name="Howarth C."/>
            <person name="Imamovic A."/>
            <person name="Ireland A."/>
            <person name="Larimer J."/>
            <person name="McCowan C."/>
            <person name="Murphy C."/>
            <person name="Pearson M."/>
            <person name="Poon T.W."/>
            <person name="Priest M."/>
            <person name="Roberts A."/>
            <person name="Saif S."/>
            <person name="Shea T."/>
            <person name="Sykes S."/>
            <person name="Wortman J."/>
            <person name="Nusbaum C."/>
            <person name="Birren B."/>
        </authorList>
    </citation>
    <scope>NUCLEOTIDE SEQUENCE [LARGE SCALE GENOMIC DNA]</scope>
    <source>
        <strain evidence="2 3">INRA-310</strain>
    </source>
</reference>
<gene>
    <name evidence="2" type="ORF">PPTG_23704</name>
</gene>
<sequence length="579" mass="63558">MEEVYHPLPLSGKNWYLELQMLRCLLIAKMVVSQHRRVRRREPRVLEHVEVIRLSRFGLEGRCRGCARGIRSAPIQVRPLSELKLTALPEADQTDGTASSESTISEAWNASSPARSFSTTRSLLSTRTLSPGAVSMHKFEELPATPPQAVSIKEENNEYAGSEGYDSAAVTVICTPSKSVAVSPESTPRLAPALAASSPGFDLLGNTSHYSARDEWQPEKWPLLGINGGEGCGREDRCLADTCLNAQSSRFCNAGNCPFMGECDNSRRESSVLDICRNARTGMRGYFGAPCRSGPANEGYRLRMKTKTTGNKHVGIDVLHAGSKEIHEIIEEKAGSNENLDGPDGGEDDDELLRHVERVARDRNGQQRPNGGIEERVSVEGDTDDMTMGEAASDSDTTGRERLRETRELNVEPQNEDSTLISEQTDESSDRLPNADATTSLGTIATGQGNIPAEFNQDIDGWESYMGEEKTEKDSQPDLLRAVQIEARYRPACAKRNNSRVVRQICLYSNGSLDASSGRDRVGSLSADSETRRPETPTQRKSFKRDPRNAVHDVNETSKHRGLSPASNRLGGPDLRITS</sequence>